<feature type="compositionally biased region" description="Basic and acidic residues" evidence="1">
    <location>
        <begin position="165"/>
        <end position="178"/>
    </location>
</feature>
<keyword evidence="3" id="KW-1185">Reference proteome</keyword>
<organism evidence="2 3">
    <name type="scientific">Morchella conica CCBAS932</name>
    <dbReference type="NCBI Taxonomy" id="1392247"/>
    <lineage>
        <taxon>Eukaryota</taxon>
        <taxon>Fungi</taxon>
        <taxon>Dikarya</taxon>
        <taxon>Ascomycota</taxon>
        <taxon>Pezizomycotina</taxon>
        <taxon>Pezizomycetes</taxon>
        <taxon>Pezizales</taxon>
        <taxon>Morchellaceae</taxon>
        <taxon>Morchella</taxon>
    </lineage>
</organism>
<feature type="compositionally biased region" description="Basic residues" evidence="1">
    <location>
        <begin position="193"/>
        <end position="203"/>
    </location>
</feature>
<evidence type="ECO:0000313" key="3">
    <source>
        <dbReference type="Proteomes" id="UP000277580"/>
    </source>
</evidence>
<evidence type="ECO:0000256" key="1">
    <source>
        <dbReference type="SAM" id="MobiDB-lite"/>
    </source>
</evidence>
<dbReference type="AlphaFoldDB" id="A0A3N4KLM6"/>
<feature type="region of interest" description="Disordered" evidence="1">
    <location>
        <begin position="118"/>
        <end position="211"/>
    </location>
</feature>
<accession>A0A3N4KLM6</accession>
<evidence type="ECO:0000313" key="2">
    <source>
        <dbReference type="EMBL" id="RPB11466.1"/>
    </source>
</evidence>
<dbReference type="Proteomes" id="UP000277580">
    <property type="component" value="Unassembled WGS sequence"/>
</dbReference>
<protein>
    <submittedName>
        <fullName evidence="2">Uncharacterized protein</fullName>
    </submittedName>
</protein>
<sequence length="211" mass="24729">MTERFRPRRLHYVNTILPLAWPQCMCVYKPGAYPQRIIPQQTQTYRVPAHRTTSSRKQPNDHFRPTLALSLTFTHSILTHTHSTHSTQQQASIFNIALKLHSPPPPHTHLISLISKVHPSIPPPTRPSVSESKSNMTYEERCVLKKKKEKEKKESRALKRSIKNSPHERKIEGKYGYKERRKKEKKINEKKINEKKKKKKNRIQRLNASPP</sequence>
<proteinExistence type="predicted"/>
<dbReference type="EMBL" id="ML119135">
    <property type="protein sequence ID" value="RPB11466.1"/>
    <property type="molecule type" value="Genomic_DNA"/>
</dbReference>
<feature type="compositionally biased region" description="Polar residues" evidence="1">
    <location>
        <begin position="127"/>
        <end position="137"/>
    </location>
</feature>
<reference evidence="2 3" key="1">
    <citation type="journal article" date="2018" name="Nat. Ecol. Evol.">
        <title>Pezizomycetes genomes reveal the molecular basis of ectomycorrhizal truffle lifestyle.</title>
        <authorList>
            <person name="Murat C."/>
            <person name="Payen T."/>
            <person name="Noel B."/>
            <person name="Kuo A."/>
            <person name="Morin E."/>
            <person name="Chen J."/>
            <person name="Kohler A."/>
            <person name="Krizsan K."/>
            <person name="Balestrini R."/>
            <person name="Da Silva C."/>
            <person name="Montanini B."/>
            <person name="Hainaut M."/>
            <person name="Levati E."/>
            <person name="Barry K.W."/>
            <person name="Belfiori B."/>
            <person name="Cichocki N."/>
            <person name="Clum A."/>
            <person name="Dockter R.B."/>
            <person name="Fauchery L."/>
            <person name="Guy J."/>
            <person name="Iotti M."/>
            <person name="Le Tacon F."/>
            <person name="Lindquist E.A."/>
            <person name="Lipzen A."/>
            <person name="Malagnac F."/>
            <person name="Mello A."/>
            <person name="Molinier V."/>
            <person name="Miyauchi S."/>
            <person name="Poulain J."/>
            <person name="Riccioni C."/>
            <person name="Rubini A."/>
            <person name="Sitrit Y."/>
            <person name="Splivallo R."/>
            <person name="Traeger S."/>
            <person name="Wang M."/>
            <person name="Zifcakova L."/>
            <person name="Wipf D."/>
            <person name="Zambonelli A."/>
            <person name="Paolocci F."/>
            <person name="Nowrousian M."/>
            <person name="Ottonello S."/>
            <person name="Baldrian P."/>
            <person name="Spatafora J.W."/>
            <person name="Henrissat B."/>
            <person name="Nagy L.G."/>
            <person name="Aury J.M."/>
            <person name="Wincker P."/>
            <person name="Grigoriev I.V."/>
            <person name="Bonfante P."/>
            <person name="Martin F.M."/>
        </authorList>
    </citation>
    <scope>NUCLEOTIDE SEQUENCE [LARGE SCALE GENOMIC DNA]</scope>
    <source>
        <strain evidence="2 3">CCBAS932</strain>
    </source>
</reference>
<name>A0A3N4KLM6_9PEZI</name>
<gene>
    <name evidence="2" type="ORF">P167DRAFT_214667</name>
</gene>
<dbReference type="InParanoid" id="A0A3N4KLM6"/>